<evidence type="ECO:0000313" key="6">
    <source>
        <dbReference type="Proteomes" id="UP000187429"/>
    </source>
</evidence>
<dbReference type="InterPro" id="IPR051501">
    <property type="entry name" value="eIF2B_alpha/beta/delta"/>
</dbReference>
<dbReference type="SUPFAM" id="SSF100950">
    <property type="entry name" value="NagB/RpiA/CoA transferase-like"/>
    <property type="match status" value="1"/>
</dbReference>
<evidence type="ECO:0000256" key="1">
    <source>
        <dbReference type="ARBA" id="ARBA00007251"/>
    </source>
</evidence>
<dbReference type="AlphaFoldDB" id="A0A1R1YPZ2"/>
<dbReference type="Pfam" id="PF01008">
    <property type="entry name" value="IF-2B"/>
    <property type="match status" value="1"/>
</dbReference>
<name>A0A1R1YPZ2_9FUNG</name>
<dbReference type="EMBL" id="LSSM01000420">
    <property type="protein sequence ID" value="OMJ28967.1"/>
    <property type="molecule type" value="Genomic_DNA"/>
</dbReference>
<keyword evidence="6" id="KW-1185">Reference proteome</keyword>
<dbReference type="Gene3D" id="3.40.50.10470">
    <property type="entry name" value="Translation initiation factor eif-2b, domain 2"/>
    <property type="match status" value="2"/>
</dbReference>
<comment type="similarity">
    <text evidence="1 4">Belongs to the eIF-2B alpha/beta/delta subunits family.</text>
</comment>
<dbReference type="GO" id="GO:0005085">
    <property type="term" value="F:guanyl-nucleotide exchange factor activity"/>
    <property type="evidence" value="ECO:0007669"/>
    <property type="project" value="TreeGrafter"/>
</dbReference>
<proteinExistence type="inferred from homology"/>
<dbReference type="GO" id="GO:0003743">
    <property type="term" value="F:translation initiation factor activity"/>
    <property type="evidence" value="ECO:0007669"/>
    <property type="project" value="UniProtKB-KW"/>
</dbReference>
<evidence type="ECO:0000256" key="4">
    <source>
        <dbReference type="RuleBase" id="RU003814"/>
    </source>
</evidence>
<gene>
    <name evidence="5" type="ORF">AYI69_g1541</name>
</gene>
<organism evidence="5 6">
    <name type="scientific">Smittium culicis</name>
    <dbReference type="NCBI Taxonomy" id="133412"/>
    <lineage>
        <taxon>Eukaryota</taxon>
        <taxon>Fungi</taxon>
        <taxon>Fungi incertae sedis</taxon>
        <taxon>Zoopagomycota</taxon>
        <taxon>Kickxellomycotina</taxon>
        <taxon>Harpellomycetes</taxon>
        <taxon>Harpellales</taxon>
        <taxon>Legeriomycetaceae</taxon>
        <taxon>Smittium</taxon>
    </lineage>
</organism>
<dbReference type="OrthoDB" id="10249309at2759"/>
<sequence>MGALSLAAKQNIRFSVYVTESRPDCSGLKTAQELQELGIPCKVVLDAAIGFIMEKVDLVLVGAEGVVENGGLINKKNSPTVDYTPPEYINFLFTDLGIFTPAAVSDELIKFYLD</sequence>
<reference evidence="6" key="1">
    <citation type="submission" date="2017-01" db="EMBL/GenBank/DDBJ databases">
        <authorList>
            <person name="Wang Y."/>
            <person name="White M."/>
            <person name="Kvist S."/>
            <person name="Moncalvo J.-M."/>
        </authorList>
    </citation>
    <scope>NUCLEOTIDE SEQUENCE [LARGE SCALE GENOMIC DNA]</scope>
    <source>
        <strain evidence="6">ID-206-W2</strain>
    </source>
</reference>
<dbReference type="InterPro" id="IPR037171">
    <property type="entry name" value="NagB/RpiA_transferase-like"/>
</dbReference>
<accession>A0A1R1YPZ2</accession>
<keyword evidence="2 5" id="KW-0396">Initiation factor</keyword>
<dbReference type="Proteomes" id="UP000187429">
    <property type="component" value="Unassembled WGS sequence"/>
</dbReference>
<evidence type="ECO:0000256" key="3">
    <source>
        <dbReference type="ARBA" id="ARBA00022917"/>
    </source>
</evidence>
<protein>
    <submittedName>
        <fullName evidence="5">Translation initiation factor eIF-2B subunit alpha</fullName>
    </submittedName>
</protein>
<keyword evidence="3" id="KW-0648">Protein biosynthesis</keyword>
<comment type="caution">
    <text evidence="5">The sequence shown here is derived from an EMBL/GenBank/DDBJ whole genome shotgun (WGS) entry which is preliminary data.</text>
</comment>
<dbReference type="PANTHER" id="PTHR45860">
    <property type="entry name" value="TRANSLATION INITIATION FACTOR EIF-2B SUBUNIT ALPHA"/>
    <property type="match status" value="1"/>
</dbReference>
<evidence type="ECO:0000256" key="2">
    <source>
        <dbReference type="ARBA" id="ARBA00022540"/>
    </source>
</evidence>
<dbReference type="InterPro" id="IPR000649">
    <property type="entry name" value="IF-2B-related"/>
</dbReference>
<dbReference type="PANTHER" id="PTHR45860:SF1">
    <property type="entry name" value="TRANSLATION INITIATION FACTOR EIF-2B SUBUNIT ALPHA"/>
    <property type="match status" value="1"/>
</dbReference>
<dbReference type="GO" id="GO:0005851">
    <property type="term" value="C:eukaryotic translation initiation factor 2B complex"/>
    <property type="evidence" value="ECO:0007669"/>
    <property type="project" value="TreeGrafter"/>
</dbReference>
<evidence type="ECO:0000313" key="5">
    <source>
        <dbReference type="EMBL" id="OMJ28967.1"/>
    </source>
</evidence>
<dbReference type="InterPro" id="IPR042529">
    <property type="entry name" value="IF_2B-like_C"/>
</dbReference>